<dbReference type="Proteomes" id="UP000053911">
    <property type="component" value="Unassembled WGS sequence"/>
</dbReference>
<organism evidence="1 2">
    <name type="scientific">Thermococcus sibiricus</name>
    <dbReference type="NCBI Taxonomy" id="172049"/>
    <lineage>
        <taxon>Archaea</taxon>
        <taxon>Methanobacteriati</taxon>
        <taxon>Methanobacteriota</taxon>
        <taxon>Thermococci</taxon>
        <taxon>Thermococcales</taxon>
        <taxon>Thermococcaceae</taxon>
        <taxon>Thermococcus</taxon>
    </lineage>
</organism>
<dbReference type="EMBL" id="LGFD01000102">
    <property type="protein sequence ID" value="KUK16593.1"/>
    <property type="molecule type" value="Genomic_DNA"/>
</dbReference>
<evidence type="ECO:0000313" key="2">
    <source>
        <dbReference type="Proteomes" id="UP000053911"/>
    </source>
</evidence>
<comment type="caution">
    <text evidence="1">The sequence shown here is derived from an EMBL/GenBank/DDBJ whole genome shotgun (WGS) entry which is preliminary data.</text>
</comment>
<evidence type="ECO:0000313" key="1">
    <source>
        <dbReference type="EMBL" id="KUK16593.1"/>
    </source>
</evidence>
<protein>
    <submittedName>
        <fullName evidence="1">Uncharacterized protein</fullName>
    </submittedName>
</protein>
<sequence>MVFSIFLSFLRLMWILPKMLWQFAGMKRAINKGKRKFKKSLIKNGIPKELAEEFVKDYAVMDELLNIKGLLKIAKTTTSWHIEHNMPKPPKAR</sequence>
<name>A0A101EJM8_9EURY</name>
<dbReference type="RefSeq" id="WP_283218045.1">
    <property type="nucleotide sequence ID" value="NZ_LGFD01000102.1"/>
</dbReference>
<accession>A0A101EJM8</accession>
<dbReference type="AlphaFoldDB" id="A0A101EJM8"/>
<reference evidence="2" key="1">
    <citation type="journal article" date="2015" name="MBio">
        <title>Genome-Resolved Metagenomic Analysis Reveals Roles for Candidate Phyla and Other Microbial Community Members in Biogeochemical Transformations in Oil Reservoirs.</title>
        <authorList>
            <person name="Hu P."/>
            <person name="Tom L."/>
            <person name="Singh A."/>
            <person name="Thomas B.C."/>
            <person name="Baker B.J."/>
            <person name="Piceno Y.M."/>
            <person name="Andersen G.L."/>
            <person name="Banfield J.F."/>
        </authorList>
    </citation>
    <scope>NUCLEOTIDE SEQUENCE [LARGE SCALE GENOMIC DNA]</scope>
</reference>
<proteinExistence type="predicted"/>
<gene>
    <name evidence="1" type="ORF">XD54_2117</name>
</gene>